<evidence type="ECO:0000256" key="1">
    <source>
        <dbReference type="SAM" id="Phobius"/>
    </source>
</evidence>
<gene>
    <name evidence="2" type="ORF">UFOPK1843_01126</name>
</gene>
<proteinExistence type="predicted"/>
<keyword evidence="1" id="KW-0472">Membrane</keyword>
<name>A0A6J6HTP3_9ZZZZ</name>
<organism evidence="2">
    <name type="scientific">freshwater metagenome</name>
    <dbReference type="NCBI Taxonomy" id="449393"/>
    <lineage>
        <taxon>unclassified sequences</taxon>
        <taxon>metagenomes</taxon>
        <taxon>ecological metagenomes</taxon>
    </lineage>
</organism>
<sequence length="45" mass="4381">MVSSGYEEVINHVVGAKVGSLNALATAVLLAVVIALGALDVSAAS</sequence>
<accession>A0A6J6HTP3</accession>
<reference evidence="2" key="1">
    <citation type="submission" date="2020-05" db="EMBL/GenBank/DDBJ databases">
        <authorList>
            <person name="Chiriac C."/>
            <person name="Salcher M."/>
            <person name="Ghai R."/>
            <person name="Kavagutti S V."/>
        </authorList>
    </citation>
    <scope>NUCLEOTIDE SEQUENCE</scope>
</reference>
<feature type="transmembrane region" description="Helical" evidence="1">
    <location>
        <begin position="20"/>
        <end position="39"/>
    </location>
</feature>
<dbReference type="AlphaFoldDB" id="A0A6J6HTP3"/>
<keyword evidence="1" id="KW-0812">Transmembrane</keyword>
<dbReference type="EMBL" id="CAEZUR010000119">
    <property type="protein sequence ID" value="CAB4615923.1"/>
    <property type="molecule type" value="Genomic_DNA"/>
</dbReference>
<keyword evidence="1" id="KW-1133">Transmembrane helix</keyword>
<evidence type="ECO:0000313" key="2">
    <source>
        <dbReference type="EMBL" id="CAB4615923.1"/>
    </source>
</evidence>
<protein>
    <submittedName>
        <fullName evidence="2">Unannotated protein</fullName>
    </submittedName>
</protein>